<dbReference type="Proteomes" id="UP000294508">
    <property type="component" value="Unassembled WGS sequence"/>
</dbReference>
<dbReference type="OrthoDB" id="3294467at2"/>
<keyword evidence="2" id="KW-0812">Transmembrane</keyword>
<proteinExistence type="predicted"/>
<reference evidence="3 4" key="1">
    <citation type="journal article" date="2015" name="Stand. Genomic Sci.">
        <title>Genomic Encyclopedia of Bacterial and Archaeal Type Strains, Phase III: the genomes of soil and plant-associated and newly described type strains.</title>
        <authorList>
            <person name="Whitman W.B."/>
            <person name="Woyke T."/>
            <person name="Klenk H.P."/>
            <person name="Zhou Y."/>
            <person name="Lilburn T.G."/>
            <person name="Beck B.J."/>
            <person name="De Vos P."/>
            <person name="Vandamme P."/>
            <person name="Eisen J.A."/>
            <person name="Garrity G."/>
            <person name="Hugenholtz P."/>
            <person name="Kyrpides N.C."/>
        </authorList>
    </citation>
    <scope>NUCLEOTIDE SEQUENCE [LARGE SCALE GENOMIC DNA]</scope>
    <source>
        <strain evidence="3 4">VKM Ac-2572</strain>
    </source>
</reference>
<evidence type="ECO:0000256" key="2">
    <source>
        <dbReference type="SAM" id="Phobius"/>
    </source>
</evidence>
<evidence type="ECO:0000313" key="4">
    <source>
        <dbReference type="Proteomes" id="UP000294508"/>
    </source>
</evidence>
<organism evidence="3 4">
    <name type="scientific">Kribbella steppae</name>
    <dbReference type="NCBI Taxonomy" id="2512223"/>
    <lineage>
        <taxon>Bacteria</taxon>
        <taxon>Bacillati</taxon>
        <taxon>Actinomycetota</taxon>
        <taxon>Actinomycetes</taxon>
        <taxon>Propionibacteriales</taxon>
        <taxon>Kribbellaceae</taxon>
        <taxon>Kribbella</taxon>
    </lineage>
</organism>
<dbReference type="EMBL" id="SLWN01000003">
    <property type="protein sequence ID" value="TCO33304.1"/>
    <property type="molecule type" value="Genomic_DNA"/>
</dbReference>
<feature type="transmembrane region" description="Helical" evidence="2">
    <location>
        <begin position="42"/>
        <end position="62"/>
    </location>
</feature>
<gene>
    <name evidence="3" type="ORF">EV652_103303</name>
</gene>
<dbReference type="AlphaFoldDB" id="A0A4R2HQ41"/>
<keyword evidence="2" id="KW-1133">Transmembrane helix</keyword>
<dbReference type="RefSeq" id="WP_132208770.1">
    <property type="nucleotide sequence ID" value="NZ_SLWN01000003.1"/>
</dbReference>
<feature type="region of interest" description="Disordered" evidence="1">
    <location>
        <begin position="326"/>
        <end position="348"/>
    </location>
</feature>
<keyword evidence="2" id="KW-0472">Membrane</keyword>
<sequence length="348" mass="37793">MDAHEKLIVTSLSKHATEAPSDDDLLAAVHQRLQRRRTGRTIGAAVLACAVVATAITATHSLTNELRTDPEVARPAAPDAGWRWESYKTVQVQVPVNWTQYVSGPAPCTGISGGSSSSNPVVGRFNGWLRPSSHVCEDAVLPADRRLQYLWFNDVQAPGVKQYDAGWTEETRLVAGVKISVLTQDDALRRRILDSARPITGTDYYGCSPTDSGPRGTGLDPADRIASASICEYWENTLVAGSVLNGSPAAKLALLLATSPPGAPAEWSKGCSQPDQRTFVVTLHGRTESYPVRVTMAYCYADHTFPTDDGSTQRRTGYETLDLIRQGTHKQHQPSDLFDAPRLTPSPR</sequence>
<protein>
    <submittedName>
        <fullName evidence="3">Uncharacterized protein</fullName>
    </submittedName>
</protein>
<evidence type="ECO:0000256" key="1">
    <source>
        <dbReference type="SAM" id="MobiDB-lite"/>
    </source>
</evidence>
<comment type="caution">
    <text evidence="3">The sequence shown here is derived from an EMBL/GenBank/DDBJ whole genome shotgun (WGS) entry which is preliminary data.</text>
</comment>
<keyword evidence="4" id="KW-1185">Reference proteome</keyword>
<evidence type="ECO:0000313" key="3">
    <source>
        <dbReference type="EMBL" id="TCO33304.1"/>
    </source>
</evidence>
<name>A0A4R2HQ41_9ACTN</name>
<accession>A0A4R2HQ41</accession>